<feature type="binding site" evidence="4">
    <location>
        <begin position="386"/>
        <end position="388"/>
    </location>
    <ligand>
        <name>FAD</name>
        <dbReference type="ChEBI" id="CHEBI:57692"/>
    </ligand>
</feature>
<dbReference type="InterPro" id="IPR014729">
    <property type="entry name" value="Rossmann-like_a/b/a_fold"/>
</dbReference>
<dbReference type="GO" id="GO:0043153">
    <property type="term" value="P:entrainment of circadian clock by photoperiod"/>
    <property type="evidence" value="ECO:0007669"/>
    <property type="project" value="TreeGrafter"/>
</dbReference>
<dbReference type="eggNOG" id="KOG0133">
    <property type="taxonomic scope" value="Eukaryota"/>
</dbReference>
<dbReference type="EMBL" id="KI914023">
    <property type="protein sequence ID" value="ETV90768.1"/>
    <property type="molecule type" value="Genomic_DNA"/>
</dbReference>
<sequence>MREGGVALHWFRKGLRLHDNPALHAAVSAGAKQLFPVYALEPAIDRRDIGINRYTHLLETLVDLDANLRHHKSRLYVLKGDDTVDQLEQACKRWNVSLITFEFDSEPASMTLAARVTEMARTMDIQVVTTCGHTLHHPDEYIAASAKLRLPFHTYSAFCTLFRAMGPVRSPLPVPELPATDSKLDYDEFGVPTLQELTYPPRKAPLVYPGGETHALKRLDEQVTQRAKWVEQFEKPKTSPNALSPATTVLSPYLSHGSLSCTLLFHRLEAITAAATTPTLPPVSLTGQILWREFFYLQGATIPHFDTMEHNPVIRQIPWDRNASIISKWQHGQTGFPFIDAVMRQLKAEGWIHHLARHAVACFLTRGDLWQHWEEGAKVFELYLLDFDWALNNGNWQWLSCSHFFFQYFKCYSPVAFGKKTDPKGLYIKRWVPELRHFPDKFIYEPWKAPKEVQLMCQCRIGTDYPAPIVDHALVSKQNMDKIKAAYAKQAAQTSLVSPRLKKRKPDML</sequence>
<dbReference type="InterPro" id="IPR006050">
    <property type="entry name" value="DNA_photolyase_N"/>
</dbReference>
<evidence type="ECO:0000256" key="2">
    <source>
        <dbReference type="ARBA" id="ARBA00022630"/>
    </source>
</evidence>
<dbReference type="AlphaFoldDB" id="A0A024T9P9"/>
<dbReference type="PANTHER" id="PTHR11455:SF9">
    <property type="entry name" value="CRYPTOCHROME CIRCADIAN CLOCK 5 ISOFORM X1"/>
    <property type="match status" value="1"/>
</dbReference>
<dbReference type="SUPFAM" id="SSF48173">
    <property type="entry name" value="Cryptochrome/photolyase FAD-binding domain"/>
    <property type="match status" value="1"/>
</dbReference>
<feature type="site" description="Electron transfer via tryptophanyl radical" evidence="5">
    <location>
        <position position="373"/>
    </location>
</feature>
<dbReference type="GeneID" id="20091556"/>
<gene>
    <name evidence="7" type="ORF">H310_14506</name>
</gene>
<dbReference type="PROSITE" id="PS51645">
    <property type="entry name" value="PHR_CRY_ALPHA_BETA"/>
    <property type="match status" value="1"/>
</dbReference>
<evidence type="ECO:0000256" key="1">
    <source>
        <dbReference type="ARBA" id="ARBA00005862"/>
    </source>
</evidence>
<dbReference type="GO" id="GO:0005634">
    <property type="term" value="C:nucleus"/>
    <property type="evidence" value="ECO:0007669"/>
    <property type="project" value="TreeGrafter"/>
</dbReference>
<comment type="similarity">
    <text evidence="1">Belongs to the DNA photolyase class-1 family.</text>
</comment>
<dbReference type="SUPFAM" id="SSF52425">
    <property type="entry name" value="Cryptochrome/photolyase, N-terminal domain"/>
    <property type="match status" value="1"/>
</dbReference>
<dbReference type="Gene3D" id="3.40.50.620">
    <property type="entry name" value="HUPs"/>
    <property type="match status" value="1"/>
</dbReference>
<keyword evidence="3 4" id="KW-0274">FAD</keyword>
<dbReference type="InterPro" id="IPR005101">
    <property type="entry name" value="Cryptochr/Photolyase_FAD-bd"/>
</dbReference>
<dbReference type="InterPro" id="IPR036134">
    <property type="entry name" value="Crypto/Photolyase_FAD-like_sf"/>
</dbReference>
<name>A0A024T9P9_9STRA</name>
<protein>
    <recommendedName>
        <fullName evidence="6">Photolyase/cryptochrome alpha/beta domain-containing protein</fullName>
    </recommendedName>
</protein>
<dbReference type="VEuPathDB" id="FungiDB:H310_14506"/>
<dbReference type="GO" id="GO:0003904">
    <property type="term" value="F:deoxyribodipyrimidine photo-lyase activity"/>
    <property type="evidence" value="ECO:0007669"/>
    <property type="project" value="TreeGrafter"/>
</dbReference>
<dbReference type="GO" id="GO:0003677">
    <property type="term" value="F:DNA binding"/>
    <property type="evidence" value="ECO:0007669"/>
    <property type="project" value="TreeGrafter"/>
</dbReference>
<feature type="binding site" evidence="4">
    <location>
        <begin position="247"/>
        <end position="251"/>
    </location>
    <ligand>
        <name>FAD</name>
        <dbReference type="ChEBI" id="CHEBI:57692"/>
    </ligand>
</feature>
<feature type="domain" description="Photolyase/cryptochrome alpha/beta" evidence="6">
    <location>
        <begin position="5"/>
        <end position="135"/>
    </location>
</feature>
<dbReference type="OrthoDB" id="435881at2759"/>
<dbReference type="Gene3D" id="1.10.579.10">
    <property type="entry name" value="DNA Cyclobutane Dipyrimidine Photolyase, subunit A, domain 3"/>
    <property type="match status" value="1"/>
</dbReference>
<comment type="cofactor">
    <cofactor evidence="4">
        <name>FAD</name>
        <dbReference type="ChEBI" id="CHEBI:57692"/>
    </cofactor>
    <text evidence="4">Binds 1 FAD per subunit.</text>
</comment>
<evidence type="ECO:0000313" key="7">
    <source>
        <dbReference type="EMBL" id="ETV90768.1"/>
    </source>
</evidence>
<evidence type="ECO:0000256" key="3">
    <source>
        <dbReference type="ARBA" id="ARBA00022827"/>
    </source>
</evidence>
<feature type="site" description="Electron transfer via tryptophanyl radical" evidence="5">
    <location>
        <position position="319"/>
    </location>
</feature>
<dbReference type="RefSeq" id="XP_008880604.1">
    <property type="nucleotide sequence ID" value="XM_008882382.1"/>
</dbReference>
<reference evidence="7" key="1">
    <citation type="submission" date="2013-12" db="EMBL/GenBank/DDBJ databases">
        <title>The Genome Sequence of Aphanomyces invadans NJM9701.</title>
        <authorList>
            <consortium name="The Broad Institute Genomics Platform"/>
            <person name="Russ C."/>
            <person name="Tyler B."/>
            <person name="van West P."/>
            <person name="Dieguez-Uribeondo J."/>
            <person name="Young S.K."/>
            <person name="Zeng Q."/>
            <person name="Gargeya S."/>
            <person name="Fitzgerald M."/>
            <person name="Abouelleil A."/>
            <person name="Alvarado L."/>
            <person name="Chapman S.B."/>
            <person name="Gainer-Dewar J."/>
            <person name="Goldberg J."/>
            <person name="Griggs A."/>
            <person name="Gujja S."/>
            <person name="Hansen M."/>
            <person name="Howarth C."/>
            <person name="Imamovic A."/>
            <person name="Ireland A."/>
            <person name="Larimer J."/>
            <person name="McCowan C."/>
            <person name="Murphy C."/>
            <person name="Pearson M."/>
            <person name="Poon T.W."/>
            <person name="Priest M."/>
            <person name="Roberts A."/>
            <person name="Saif S."/>
            <person name="Shea T."/>
            <person name="Sykes S."/>
            <person name="Wortman J."/>
            <person name="Nusbaum C."/>
            <person name="Birren B."/>
        </authorList>
    </citation>
    <scope>NUCLEOTIDE SEQUENCE [LARGE SCALE GENOMIC DNA]</scope>
    <source>
        <strain evidence="7">NJM9701</strain>
    </source>
</reference>
<keyword evidence="2 4" id="KW-0285">Flavoprotein</keyword>
<feature type="site" description="Electron transfer via tryptophanyl radical" evidence="5">
    <location>
        <position position="396"/>
    </location>
</feature>
<dbReference type="GO" id="GO:0005737">
    <property type="term" value="C:cytoplasm"/>
    <property type="evidence" value="ECO:0007669"/>
    <property type="project" value="TreeGrafter"/>
</dbReference>
<dbReference type="GO" id="GO:0071949">
    <property type="term" value="F:FAD binding"/>
    <property type="evidence" value="ECO:0007669"/>
    <property type="project" value="TreeGrafter"/>
</dbReference>
<dbReference type="Gene3D" id="1.25.40.80">
    <property type="match status" value="1"/>
</dbReference>
<accession>A0A024T9P9</accession>
<dbReference type="InterPro" id="IPR036155">
    <property type="entry name" value="Crypto/Photolyase_N_sf"/>
</dbReference>
<organism evidence="7">
    <name type="scientific">Aphanomyces invadans</name>
    <dbReference type="NCBI Taxonomy" id="157072"/>
    <lineage>
        <taxon>Eukaryota</taxon>
        <taxon>Sar</taxon>
        <taxon>Stramenopiles</taxon>
        <taxon>Oomycota</taxon>
        <taxon>Saprolegniomycetes</taxon>
        <taxon>Saprolegniales</taxon>
        <taxon>Verrucalvaceae</taxon>
        <taxon>Aphanomyces</taxon>
    </lineage>
</organism>
<dbReference type="Pfam" id="PF00875">
    <property type="entry name" value="DNA_photolyase"/>
    <property type="match status" value="1"/>
</dbReference>
<dbReference type="STRING" id="157072.A0A024T9P9"/>
<dbReference type="GO" id="GO:0032922">
    <property type="term" value="P:circadian regulation of gene expression"/>
    <property type="evidence" value="ECO:0007669"/>
    <property type="project" value="TreeGrafter"/>
</dbReference>
<evidence type="ECO:0000256" key="5">
    <source>
        <dbReference type="PIRSR" id="PIRSR602081-2"/>
    </source>
</evidence>
<evidence type="ECO:0000256" key="4">
    <source>
        <dbReference type="PIRSR" id="PIRSR602081-1"/>
    </source>
</evidence>
<dbReference type="Pfam" id="PF03441">
    <property type="entry name" value="FAD_binding_7"/>
    <property type="match status" value="1"/>
</dbReference>
<feature type="binding site" evidence="4">
    <location>
        <begin position="288"/>
        <end position="295"/>
    </location>
    <ligand>
        <name>FAD</name>
        <dbReference type="ChEBI" id="CHEBI:57692"/>
    </ligand>
</feature>
<proteinExistence type="inferred from homology"/>
<evidence type="ECO:0000259" key="6">
    <source>
        <dbReference type="PROSITE" id="PS51645"/>
    </source>
</evidence>
<dbReference type="PANTHER" id="PTHR11455">
    <property type="entry name" value="CRYPTOCHROME"/>
    <property type="match status" value="1"/>
</dbReference>
<dbReference type="InterPro" id="IPR002081">
    <property type="entry name" value="Cryptochrome/DNA_photolyase_1"/>
</dbReference>